<dbReference type="AlphaFoldDB" id="A0A497XG66"/>
<evidence type="ECO:0000256" key="3">
    <source>
        <dbReference type="ARBA" id="ARBA00022989"/>
    </source>
</evidence>
<evidence type="ECO:0000313" key="7">
    <source>
        <dbReference type="Proteomes" id="UP000268908"/>
    </source>
</evidence>
<dbReference type="InterPro" id="IPR006008">
    <property type="entry name" value="YciB"/>
</dbReference>
<evidence type="ECO:0000256" key="1">
    <source>
        <dbReference type="ARBA" id="ARBA00022475"/>
    </source>
</evidence>
<evidence type="ECO:0000256" key="4">
    <source>
        <dbReference type="ARBA" id="ARBA00023136"/>
    </source>
</evidence>
<keyword evidence="2 5" id="KW-0812">Transmembrane</keyword>
<comment type="caution">
    <text evidence="6">The sequence shown here is derived from an EMBL/GenBank/DDBJ whole genome shotgun (WGS) entry which is preliminary data.</text>
</comment>
<dbReference type="PANTHER" id="PTHR36917:SF1">
    <property type="entry name" value="INNER MEMBRANE-SPANNING PROTEIN YCIB"/>
    <property type="match status" value="1"/>
</dbReference>
<feature type="transmembrane region" description="Helical" evidence="5">
    <location>
        <begin position="49"/>
        <end position="68"/>
    </location>
</feature>
<evidence type="ECO:0000313" key="6">
    <source>
        <dbReference type="EMBL" id="RLJ65078.1"/>
    </source>
</evidence>
<dbReference type="PANTHER" id="PTHR36917">
    <property type="entry name" value="INTRACELLULAR SEPTATION PROTEIN A-RELATED"/>
    <property type="match status" value="1"/>
</dbReference>
<dbReference type="GO" id="GO:0005886">
    <property type="term" value="C:plasma membrane"/>
    <property type="evidence" value="ECO:0007669"/>
    <property type="project" value="UniProtKB-SubCell"/>
</dbReference>
<evidence type="ECO:0000256" key="2">
    <source>
        <dbReference type="ARBA" id="ARBA00022692"/>
    </source>
</evidence>
<comment type="subcellular location">
    <subcellularLocation>
        <location evidence="5">Cell inner membrane</location>
        <topology evidence="5">Multi-pass membrane protein</topology>
    </subcellularLocation>
</comment>
<feature type="transmembrane region" description="Helical" evidence="5">
    <location>
        <begin position="20"/>
        <end position="42"/>
    </location>
</feature>
<dbReference type="OrthoDB" id="9788219at2"/>
<gene>
    <name evidence="5" type="primary">yciB</name>
    <name evidence="6" type="ORF">DFR35_1734</name>
</gene>
<comment type="function">
    <text evidence="5">Plays a role in cell envelope biogenesis, maintenance of cell envelope integrity and membrane homeostasis.</text>
</comment>
<organism evidence="6 7">
    <name type="scientific">Sulfurisoma sediminicola</name>
    <dbReference type="NCBI Taxonomy" id="1381557"/>
    <lineage>
        <taxon>Bacteria</taxon>
        <taxon>Pseudomonadati</taxon>
        <taxon>Pseudomonadota</taxon>
        <taxon>Betaproteobacteria</taxon>
        <taxon>Nitrosomonadales</taxon>
        <taxon>Sterolibacteriaceae</taxon>
        <taxon>Sulfurisoma</taxon>
    </lineage>
</organism>
<feature type="transmembrane region" description="Helical" evidence="5">
    <location>
        <begin position="151"/>
        <end position="170"/>
    </location>
</feature>
<name>A0A497XG66_9PROT</name>
<proteinExistence type="inferred from homology"/>
<feature type="transmembrane region" description="Helical" evidence="5">
    <location>
        <begin position="80"/>
        <end position="96"/>
    </location>
</feature>
<keyword evidence="3 5" id="KW-1133">Transmembrane helix</keyword>
<sequence>MKFLFDLFPVILFFVAYKFSGIYIATGVAIAATFAQIGWVWFRHRKVDTMLWVSLALITVFGGATLLLHNPTFIKWKPTVLYWLFAVVLLVSATFMKKNLIRKMLEEQMKLPETLWARLNLSWVAFFAAMGVANLYVAFNFSEADWVNFKLFGGMGLMLAFIVVQGLFLAKYVEEKQP</sequence>
<keyword evidence="5" id="KW-0997">Cell inner membrane</keyword>
<dbReference type="NCBIfam" id="NF001325">
    <property type="entry name" value="PRK00259.1-3"/>
    <property type="match status" value="1"/>
</dbReference>
<dbReference type="EMBL" id="RCCI01000005">
    <property type="protein sequence ID" value="RLJ65078.1"/>
    <property type="molecule type" value="Genomic_DNA"/>
</dbReference>
<accession>A0A497XG66</accession>
<keyword evidence="4 5" id="KW-0472">Membrane</keyword>
<dbReference type="Pfam" id="PF04279">
    <property type="entry name" value="IspA"/>
    <property type="match status" value="1"/>
</dbReference>
<evidence type="ECO:0000256" key="5">
    <source>
        <dbReference type="HAMAP-Rule" id="MF_00189"/>
    </source>
</evidence>
<keyword evidence="1 5" id="KW-1003">Cell membrane</keyword>
<dbReference type="NCBIfam" id="TIGR00997">
    <property type="entry name" value="ispZ"/>
    <property type="match status" value="1"/>
</dbReference>
<comment type="similarity">
    <text evidence="5">Belongs to the YciB family.</text>
</comment>
<keyword evidence="7" id="KW-1185">Reference proteome</keyword>
<dbReference type="RefSeq" id="WP_121241625.1">
    <property type="nucleotide sequence ID" value="NZ_BHVV01000007.1"/>
</dbReference>
<feature type="transmembrane region" description="Helical" evidence="5">
    <location>
        <begin position="117"/>
        <end position="139"/>
    </location>
</feature>
<reference evidence="6 7" key="1">
    <citation type="submission" date="2018-10" db="EMBL/GenBank/DDBJ databases">
        <title>Genomic Encyclopedia of Type Strains, Phase IV (KMG-IV): sequencing the most valuable type-strain genomes for metagenomic binning, comparative biology and taxonomic classification.</title>
        <authorList>
            <person name="Goeker M."/>
        </authorList>
    </citation>
    <scope>NUCLEOTIDE SEQUENCE [LARGE SCALE GENOMIC DNA]</scope>
    <source>
        <strain evidence="6 7">DSM 26916</strain>
    </source>
</reference>
<dbReference type="HAMAP" id="MF_00189">
    <property type="entry name" value="YciB"/>
    <property type="match status" value="1"/>
</dbReference>
<protein>
    <recommendedName>
        <fullName evidence="5">Inner membrane-spanning protein YciB</fullName>
    </recommendedName>
</protein>
<dbReference type="Proteomes" id="UP000268908">
    <property type="component" value="Unassembled WGS sequence"/>
</dbReference>